<dbReference type="PROSITE" id="PS51755">
    <property type="entry name" value="OMPR_PHOB"/>
    <property type="match status" value="1"/>
</dbReference>
<dbReference type="PRINTS" id="PR00364">
    <property type="entry name" value="DISEASERSIST"/>
</dbReference>
<dbReference type="RefSeq" id="WP_090014445.1">
    <property type="nucleotide sequence ID" value="NZ_FNET01000030.1"/>
</dbReference>
<accession>A0A1G9XFX6</accession>
<evidence type="ECO:0000313" key="8">
    <source>
        <dbReference type="Proteomes" id="UP000199682"/>
    </source>
</evidence>
<dbReference type="Pfam" id="PF00931">
    <property type="entry name" value="NB-ARC"/>
    <property type="match status" value="1"/>
</dbReference>
<dbReference type="Pfam" id="PF03704">
    <property type="entry name" value="BTAD"/>
    <property type="match status" value="1"/>
</dbReference>
<feature type="domain" description="OmpR/PhoB-type" evidence="6">
    <location>
        <begin position="1"/>
        <end position="90"/>
    </location>
</feature>
<dbReference type="Proteomes" id="UP000199682">
    <property type="component" value="Unassembled WGS sequence"/>
</dbReference>
<dbReference type="InterPro" id="IPR027417">
    <property type="entry name" value="P-loop_NTPase"/>
</dbReference>
<gene>
    <name evidence="7" type="ORF">SAMN04488074_13018</name>
</gene>
<feature type="DNA-binding region" description="OmpR/PhoB-type" evidence="5">
    <location>
        <begin position="1"/>
        <end position="90"/>
    </location>
</feature>
<dbReference type="Gene3D" id="1.10.10.10">
    <property type="entry name" value="Winged helix-like DNA-binding domain superfamily/Winged helix DNA-binding domain"/>
    <property type="match status" value="2"/>
</dbReference>
<dbReference type="PANTHER" id="PTHR35807">
    <property type="entry name" value="TRANSCRIPTIONAL REGULATOR REDD-RELATED"/>
    <property type="match status" value="1"/>
</dbReference>
<dbReference type="InterPro" id="IPR002182">
    <property type="entry name" value="NB-ARC"/>
</dbReference>
<evidence type="ECO:0000256" key="1">
    <source>
        <dbReference type="ARBA" id="ARBA00005820"/>
    </source>
</evidence>
<evidence type="ECO:0000256" key="5">
    <source>
        <dbReference type="PROSITE-ProRule" id="PRU01091"/>
    </source>
</evidence>
<evidence type="ECO:0000259" key="6">
    <source>
        <dbReference type="PROSITE" id="PS51755"/>
    </source>
</evidence>
<dbReference type="InterPro" id="IPR016032">
    <property type="entry name" value="Sig_transdc_resp-reg_C-effctor"/>
</dbReference>
<dbReference type="PANTHER" id="PTHR35807:SF1">
    <property type="entry name" value="TRANSCRIPTIONAL REGULATOR REDD"/>
    <property type="match status" value="1"/>
</dbReference>
<dbReference type="AlphaFoldDB" id="A0A1G9XFX6"/>
<dbReference type="GO" id="GO:0043531">
    <property type="term" value="F:ADP binding"/>
    <property type="evidence" value="ECO:0007669"/>
    <property type="project" value="InterPro"/>
</dbReference>
<dbReference type="GO" id="GO:0000160">
    <property type="term" value="P:phosphorelay signal transduction system"/>
    <property type="evidence" value="ECO:0007669"/>
    <property type="project" value="InterPro"/>
</dbReference>
<dbReference type="InterPro" id="IPR019734">
    <property type="entry name" value="TPR_rpt"/>
</dbReference>
<sequence length="895" mass="97069">MTVEFAVLGDLVVRVDGRAVDLGPARRQCVLAALLVDANRTVSLDQLADRVWGESLPERASTALWSYLSRLRRLVGPVIERRPLGYRIVVEPGCLDLHRYRDAVAAGDHEKALALWRGEPFAGLHTEWLDRTRESLLAEHFAARLDHCDVQLARGEHGSVLAELLGLSEEHPLDERLHGQLILALYRSGRQAEALERYEAVRRQLAEALGADPSPALRAVHQDILTGAVAAPSGSARPRQLPPGIRGFVGRESTLDALGTALGSGGPLVISAIDGQGGIGKTTLAVHWAHSVKHLFPDGQLYLNLHGHGPSAPVNAGDALESLLCGLGAAVDRIPHGVDERTALFRSLLDGRRVLLLLDNAKDSEQVRPLLPGDDSFVLITSRSRLRGLAVREGAHLLTLDLLSPAEALDLLGNVIGTARVENERQAATELVEFCAGLPLAVRLAAEQAAQHPAWTLRKVVDSVRRQPSRLAALSLPDDAGTDLRTLFTWSYETLKPDAARMFALLGLFPGNDISVPVAAALAGVDETGATTALNQLVTASMLGRRDDDRYEPHDLLREFAQEIVRDPEQEQAARDRLISWYIHTAVNCHRALTGSPHQLPVDPPPEGVTALELADRRAVMAWFDRERDTLLELILRADRHGGKISGIVIAQLCWQYFHLRGDYAHLMEAYEAALGYAVELGDEYLEAKCCNGLSLPYGKLNRPEDDLAVSLRAMRIFERLGDDYQRATSLLNISSTYNTAGRHREAFDATVHARSIALAEGAAVLAAMALNNQANSLIGLSRFADALTAAHTALDEFEAIGEVTRMIAGLDTIAKAHAASGDNSAAVEAYRAALRVAEDVEATARQVTVGIHLGHQLVAAGESDEATEVWRRAHLLAIRIQDPAAHEIEALLAV</sequence>
<dbReference type="SUPFAM" id="SSF52540">
    <property type="entry name" value="P-loop containing nucleoside triphosphate hydrolases"/>
    <property type="match status" value="1"/>
</dbReference>
<dbReference type="CDD" id="cd15831">
    <property type="entry name" value="BTAD"/>
    <property type="match status" value="1"/>
</dbReference>
<protein>
    <submittedName>
        <fullName evidence="7">DNA-binding transcriptional activator of the SARP family</fullName>
    </submittedName>
</protein>
<dbReference type="InterPro" id="IPR001867">
    <property type="entry name" value="OmpR/PhoB-type_DNA-bd"/>
</dbReference>
<reference evidence="8" key="1">
    <citation type="submission" date="2016-10" db="EMBL/GenBank/DDBJ databases">
        <authorList>
            <person name="Varghese N."/>
            <person name="Submissions S."/>
        </authorList>
    </citation>
    <scope>NUCLEOTIDE SEQUENCE [LARGE SCALE GENOMIC DNA]</scope>
    <source>
        <strain evidence="8">DSM 44796</strain>
    </source>
</reference>
<dbReference type="InterPro" id="IPR036388">
    <property type="entry name" value="WH-like_DNA-bd_sf"/>
</dbReference>
<organism evidence="7 8">
    <name type="scientific">Lentzea albidocapillata subsp. violacea</name>
    <dbReference type="NCBI Taxonomy" id="128104"/>
    <lineage>
        <taxon>Bacteria</taxon>
        <taxon>Bacillati</taxon>
        <taxon>Actinomycetota</taxon>
        <taxon>Actinomycetes</taxon>
        <taxon>Pseudonocardiales</taxon>
        <taxon>Pseudonocardiaceae</taxon>
        <taxon>Lentzea</taxon>
    </lineage>
</organism>
<dbReference type="GO" id="GO:0003677">
    <property type="term" value="F:DNA binding"/>
    <property type="evidence" value="ECO:0007669"/>
    <property type="project" value="UniProtKB-UniRule"/>
</dbReference>
<dbReference type="InterPro" id="IPR011990">
    <property type="entry name" value="TPR-like_helical_dom_sf"/>
</dbReference>
<dbReference type="Gene3D" id="1.25.40.10">
    <property type="entry name" value="Tetratricopeptide repeat domain"/>
    <property type="match status" value="2"/>
</dbReference>
<dbReference type="Gene3D" id="3.40.50.300">
    <property type="entry name" value="P-loop containing nucleotide triphosphate hydrolases"/>
    <property type="match status" value="1"/>
</dbReference>
<keyword evidence="4" id="KW-0804">Transcription</keyword>
<evidence type="ECO:0000313" key="7">
    <source>
        <dbReference type="EMBL" id="SDM95203.1"/>
    </source>
</evidence>
<dbReference type="Pfam" id="PF00486">
    <property type="entry name" value="Trans_reg_C"/>
    <property type="match status" value="1"/>
</dbReference>
<dbReference type="SUPFAM" id="SSF48452">
    <property type="entry name" value="TPR-like"/>
    <property type="match status" value="2"/>
</dbReference>
<proteinExistence type="inferred from homology"/>
<evidence type="ECO:0000256" key="3">
    <source>
        <dbReference type="ARBA" id="ARBA00023125"/>
    </source>
</evidence>
<name>A0A1G9XFX6_9PSEU</name>
<dbReference type="SMART" id="SM00862">
    <property type="entry name" value="Trans_reg_C"/>
    <property type="match status" value="1"/>
</dbReference>
<dbReference type="GO" id="GO:0006355">
    <property type="term" value="P:regulation of DNA-templated transcription"/>
    <property type="evidence" value="ECO:0007669"/>
    <property type="project" value="InterPro"/>
</dbReference>
<comment type="similarity">
    <text evidence="1">Belongs to the AfsR/DnrI/RedD regulatory family.</text>
</comment>
<dbReference type="SUPFAM" id="SSF46894">
    <property type="entry name" value="C-terminal effector domain of the bipartite response regulators"/>
    <property type="match status" value="1"/>
</dbReference>
<evidence type="ECO:0000256" key="4">
    <source>
        <dbReference type="ARBA" id="ARBA00023163"/>
    </source>
</evidence>
<dbReference type="SMART" id="SM01043">
    <property type="entry name" value="BTAD"/>
    <property type="match status" value="1"/>
</dbReference>
<dbReference type="InterPro" id="IPR005158">
    <property type="entry name" value="BTAD"/>
</dbReference>
<dbReference type="SMART" id="SM00028">
    <property type="entry name" value="TPR"/>
    <property type="match status" value="3"/>
</dbReference>
<keyword evidence="2" id="KW-0805">Transcription regulation</keyword>
<keyword evidence="3 5" id="KW-0238">DNA-binding</keyword>
<dbReference type="InterPro" id="IPR051677">
    <property type="entry name" value="AfsR-DnrI-RedD_regulator"/>
</dbReference>
<dbReference type="EMBL" id="FNET01000030">
    <property type="protein sequence ID" value="SDM95203.1"/>
    <property type="molecule type" value="Genomic_DNA"/>
</dbReference>
<evidence type="ECO:0000256" key="2">
    <source>
        <dbReference type="ARBA" id="ARBA00023015"/>
    </source>
</evidence>